<evidence type="ECO:0000256" key="5">
    <source>
        <dbReference type="ARBA" id="ARBA00023163"/>
    </source>
</evidence>
<keyword evidence="6" id="KW-0539">Nucleus</keyword>
<dbReference type="InterPro" id="IPR003173">
    <property type="entry name" value="PC4_C"/>
</dbReference>
<dbReference type="Pfam" id="PF02229">
    <property type="entry name" value="PC4"/>
    <property type="match status" value="1"/>
</dbReference>
<dbReference type="GO" id="GO:0060261">
    <property type="term" value="P:positive regulation of transcription initiation by RNA polymerase II"/>
    <property type="evidence" value="ECO:0007669"/>
    <property type="project" value="InterPro"/>
</dbReference>
<feature type="compositionally biased region" description="Low complexity" evidence="7">
    <location>
        <begin position="40"/>
        <end position="49"/>
    </location>
</feature>
<dbReference type="SUPFAM" id="SSF54447">
    <property type="entry name" value="ssDNA-binding transcriptional regulator domain"/>
    <property type="match status" value="1"/>
</dbReference>
<comment type="similarity">
    <text evidence="2">Belongs to the transcriptional coactivator PC4 family.</text>
</comment>
<reference evidence="9 10" key="1">
    <citation type="submission" date="2020-08" db="EMBL/GenBank/DDBJ databases">
        <title>Aphidius gifuensis genome sequencing and assembly.</title>
        <authorList>
            <person name="Du Z."/>
        </authorList>
    </citation>
    <scope>NUCLEOTIDE SEQUENCE [LARGE SCALE GENOMIC DNA]</scope>
    <source>
        <strain evidence="9">YNYX2018</strain>
        <tissue evidence="9">Adults</tissue>
    </source>
</reference>
<gene>
    <name evidence="9" type="ORF">HCN44_004039</name>
</gene>
<dbReference type="GO" id="GO:0003677">
    <property type="term" value="F:DNA binding"/>
    <property type="evidence" value="ECO:0007669"/>
    <property type="project" value="UniProtKB-KW"/>
</dbReference>
<evidence type="ECO:0000256" key="7">
    <source>
        <dbReference type="SAM" id="MobiDB-lite"/>
    </source>
</evidence>
<dbReference type="Gene3D" id="2.30.31.10">
    <property type="entry name" value="Transcriptional Coactivator Pc4, Chain A"/>
    <property type="match status" value="1"/>
</dbReference>
<accession>A0A834XZP0</accession>
<keyword evidence="10" id="KW-1185">Reference proteome</keyword>
<feature type="compositionally biased region" description="Basic and acidic residues" evidence="7">
    <location>
        <begin position="20"/>
        <end position="39"/>
    </location>
</feature>
<dbReference type="EMBL" id="JACMRX010000002">
    <property type="protein sequence ID" value="KAF7994567.1"/>
    <property type="molecule type" value="Genomic_DNA"/>
</dbReference>
<dbReference type="PANTHER" id="PTHR13215">
    <property type="entry name" value="RNA POLYMERASE II TRANSCRIPTIONAL COACTIVATOR"/>
    <property type="match status" value="1"/>
</dbReference>
<dbReference type="AlphaFoldDB" id="A0A834XZP0"/>
<feature type="domain" description="Transcriptional coactivator p15 (PC4) C-terminal" evidence="8">
    <location>
        <begin position="58"/>
        <end position="110"/>
    </location>
</feature>
<evidence type="ECO:0000259" key="8">
    <source>
        <dbReference type="Pfam" id="PF02229"/>
    </source>
</evidence>
<dbReference type="InterPro" id="IPR009044">
    <property type="entry name" value="ssDNA-bd_transcriptional_reg"/>
</dbReference>
<evidence type="ECO:0000256" key="1">
    <source>
        <dbReference type="ARBA" id="ARBA00004123"/>
    </source>
</evidence>
<organism evidence="9 10">
    <name type="scientific">Aphidius gifuensis</name>
    <name type="common">Parasitoid wasp</name>
    <dbReference type="NCBI Taxonomy" id="684658"/>
    <lineage>
        <taxon>Eukaryota</taxon>
        <taxon>Metazoa</taxon>
        <taxon>Ecdysozoa</taxon>
        <taxon>Arthropoda</taxon>
        <taxon>Hexapoda</taxon>
        <taxon>Insecta</taxon>
        <taxon>Pterygota</taxon>
        <taxon>Neoptera</taxon>
        <taxon>Endopterygota</taxon>
        <taxon>Hymenoptera</taxon>
        <taxon>Apocrita</taxon>
        <taxon>Ichneumonoidea</taxon>
        <taxon>Braconidae</taxon>
        <taxon>Aphidiinae</taxon>
        <taxon>Aphidius</taxon>
    </lineage>
</organism>
<dbReference type="GO" id="GO:0005634">
    <property type="term" value="C:nucleus"/>
    <property type="evidence" value="ECO:0007669"/>
    <property type="project" value="UniProtKB-SubCell"/>
</dbReference>
<keyword evidence="3" id="KW-0805">Transcription regulation</keyword>
<evidence type="ECO:0000256" key="4">
    <source>
        <dbReference type="ARBA" id="ARBA00023125"/>
    </source>
</evidence>
<proteinExistence type="inferred from homology"/>
<comment type="caution">
    <text evidence="9">The sequence shown here is derived from an EMBL/GenBank/DDBJ whole genome shotgun (WGS) entry which is preliminary data.</text>
</comment>
<evidence type="ECO:0000256" key="6">
    <source>
        <dbReference type="ARBA" id="ARBA00023242"/>
    </source>
</evidence>
<dbReference type="Proteomes" id="UP000639338">
    <property type="component" value="Unassembled WGS sequence"/>
</dbReference>
<protein>
    <recommendedName>
        <fullName evidence="8">Transcriptional coactivator p15 (PC4) C-terminal domain-containing protein</fullName>
    </recommendedName>
</protein>
<evidence type="ECO:0000256" key="2">
    <source>
        <dbReference type="ARBA" id="ARBA00009001"/>
    </source>
</evidence>
<comment type="subcellular location">
    <subcellularLocation>
        <location evidence="1">Nucleus</location>
    </subcellularLocation>
</comment>
<name>A0A834XZP0_APHGI</name>
<evidence type="ECO:0000313" key="9">
    <source>
        <dbReference type="EMBL" id="KAF7994567.1"/>
    </source>
</evidence>
<keyword evidence="4" id="KW-0238">DNA-binding</keyword>
<feature type="compositionally biased region" description="Low complexity" evidence="7">
    <location>
        <begin position="9"/>
        <end position="19"/>
    </location>
</feature>
<keyword evidence="5" id="KW-0804">Transcription</keyword>
<dbReference type="InterPro" id="IPR045125">
    <property type="entry name" value="Sub1/Tcp4-like"/>
</dbReference>
<feature type="region of interest" description="Disordered" evidence="7">
    <location>
        <begin position="1"/>
        <end position="57"/>
    </location>
</feature>
<evidence type="ECO:0000256" key="3">
    <source>
        <dbReference type="ARBA" id="ARBA00023015"/>
    </source>
</evidence>
<sequence>MPKSKEYLSSTDSSDGNSSADEKPKKKKMKKEEKKEKAAKTSSKKASSSTEDKQDDVWELGNLKQVTVREFKGKTLIDIRTMYTDKNSGELKPTKKGISLSVEQWRKLVDSIEDIDKIFKSRS</sequence>
<evidence type="ECO:0000313" key="10">
    <source>
        <dbReference type="Proteomes" id="UP000639338"/>
    </source>
</evidence>
<dbReference type="GO" id="GO:0003713">
    <property type="term" value="F:transcription coactivator activity"/>
    <property type="evidence" value="ECO:0007669"/>
    <property type="project" value="InterPro"/>
</dbReference>
<dbReference type="OrthoDB" id="2505440at2759"/>